<dbReference type="Gene3D" id="3.40.50.720">
    <property type="entry name" value="NAD(P)-binding Rossmann-like Domain"/>
    <property type="match status" value="1"/>
</dbReference>
<sequence>MASPLATIGVLSIGQMGLGIAKLLVAHNYTVLTNVANRSQATQERAQKAQLGLVNTDVELVARCDYILSIVPPRDAVATAARVIDALNSTPLPRPSSSSPLYYLDLNAISPSTMTSIAEAFAQSPQKAMVIDGGIIGGPPSPIANSASWTCPGVPLSGPHPLHDAPLSGAHLASTLNTNHVGPTIGSASGLKCCFAALAKGMTALALQSFSTAASLNVLPHLHSYLKMYNPRGGEAAERGILGCPQKAYRWVEEMNQIGDCFAENGGWAEQASVFRQIAGVYEELAQVVEKRGGTDGMENLGGTLGALQEGLEGGKKKSVGMEELEQEDR</sequence>
<evidence type="ECO:0000313" key="6">
    <source>
        <dbReference type="Proteomes" id="UP000799428"/>
    </source>
</evidence>
<dbReference type="InterPro" id="IPR051265">
    <property type="entry name" value="HIBADH-related_NP60_sf"/>
</dbReference>
<dbReference type="SUPFAM" id="SSF48179">
    <property type="entry name" value="6-phosphogluconate dehydrogenase C-terminal domain-like"/>
    <property type="match status" value="1"/>
</dbReference>
<dbReference type="Gene3D" id="1.10.1040.10">
    <property type="entry name" value="N-(1-d-carboxylethyl)-l-norvaline Dehydrogenase, domain 2"/>
    <property type="match status" value="1"/>
</dbReference>
<evidence type="ECO:0000256" key="1">
    <source>
        <dbReference type="ARBA" id="ARBA00007598"/>
    </source>
</evidence>
<accession>A0A6G1JTH8</accession>
<dbReference type="Proteomes" id="UP000799428">
    <property type="component" value="Unassembled WGS sequence"/>
</dbReference>
<protein>
    <submittedName>
        <fullName evidence="5">6-phosphogluconate dehydrogenase C-terminal domain-like protein</fullName>
    </submittedName>
</protein>
<evidence type="ECO:0000313" key="5">
    <source>
        <dbReference type="EMBL" id="KAF2703914.1"/>
    </source>
</evidence>
<evidence type="ECO:0000259" key="4">
    <source>
        <dbReference type="Pfam" id="PF09130"/>
    </source>
</evidence>
<comment type="similarity">
    <text evidence="1">Belongs to the HIBADH-related family. NP60 subfamily.</text>
</comment>
<feature type="domain" description="6-phosphogluconate dehydrogenase NADP-binding" evidence="3">
    <location>
        <begin position="7"/>
        <end position="138"/>
    </location>
</feature>
<dbReference type="Pfam" id="PF03446">
    <property type="entry name" value="NAD_binding_2"/>
    <property type="match status" value="1"/>
</dbReference>
<dbReference type="GO" id="GO:0000785">
    <property type="term" value="C:chromatin"/>
    <property type="evidence" value="ECO:0007669"/>
    <property type="project" value="TreeGrafter"/>
</dbReference>
<proteinExistence type="inferred from homology"/>
<dbReference type="GO" id="GO:0031491">
    <property type="term" value="F:nucleosome binding"/>
    <property type="evidence" value="ECO:0007669"/>
    <property type="project" value="TreeGrafter"/>
</dbReference>
<name>A0A6G1JTH8_9PLEO</name>
<dbReference type="GO" id="GO:0140673">
    <property type="term" value="P:transcription elongation-coupled chromatin remodeling"/>
    <property type="evidence" value="ECO:0007669"/>
    <property type="project" value="TreeGrafter"/>
</dbReference>
<keyword evidence="6" id="KW-1185">Reference proteome</keyword>
<gene>
    <name evidence="5" type="ORF">K504DRAFT_507441</name>
</gene>
<dbReference type="SUPFAM" id="SSF51735">
    <property type="entry name" value="NAD(P)-binding Rossmann-fold domains"/>
    <property type="match status" value="1"/>
</dbReference>
<dbReference type="PANTHER" id="PTHR43580">
    <property type="entry name" value="OXIDOREDUCTASE GLYR1-RELATED"/>
    <property type="match status" value="1"/>
</dbReference>
<dbReference type="GO" id="GO:0003677">
    <property type="term" value="F:DNA binding"/>
    <property type="evidence" value="ECO:0007669"/>
    <property type="project" value="TreeGrafter"/>
</dbReference>
<dbReference type="InterPro" id="IPR006115">
    <property type="entry name" value="6PGDH_NADP-bd"/>
</dbReference>
<reference evidence="5" key="1">
    <citation type="journal article" date="2020" name="Stud. Mycol.">
        <title>101 Dothideomycetes genomes: a test case for predicting lifestyles and emergence of pathogens.</title>
        <authorList>
            <person name="Haridas S."/>
            <person name="Albert R."/>
            <person name="Binder M."/>
            <person name="Bloem J."/>
            <person name="Labutti K."/>
            <person name="Salamov A."/>
            <person name="Andreopoulos B."/>
            <person name="Baker S."/>
            <person name="Barry K."/>
            <person name="Bills G."/>
            <person name="Bluhm B."/>
            <person name="Cannon C."/>
            <person name="Castanera R."/>
            <person name="Culley D."/>
            <person name="Daum C."/>
            <person name="Ezra D."/>
            <person name="Gonzalez J."/>
            <person name="Henrissat B."/>
            <person name="Kuo A."/>
            <person name="Liang C."/>
            <person name="Lipzen A."/>
            <person name="Lutzoni F."/>
            <person name="Magnuson J."/>
            <person name="Mondo S."/>
            <person name="Nolan M."/>
            <person name="Ohm R."/>
            <person name="Pangilinan J."/>
            <person name="Park H.-J."/>
            <person name="Ramirez L."/>
            <person name="Alfaro M."/>
            <person name="Sun H."/>
            <person name="Tritt A."/>
            <person name="Yoshinaga Y."/>
            <person name="Zwiers L.-H."/>
            <person name="Turgeon B."/>
            <person name="Goodwin S."/>
            <person name="Spatafora J."/>
            <person name="Crous P."/>
            <person name="Grigoriev I."/>
        </authorList>
    </citation>
    <scope>NUCLEOTIDE SEQUENCE</scope>
    <source>
        <strain evidence="5">CBS 279.74</strain>
    </source>
</reference>
<dbReference type="InterPro" id="IPR008927">
    <property type="entry name" value="6-PGluconate_DH-like_C_sf"/>
</dbReference>
<dbReference type="InterPro" id="IPR036291">
    <property type="entry name" value="NAD(P)-bd_dom_sf"/>
</dbReference>
<dbReference type="GO" id="GO:0050661">
    <property type="term" value="F:NADP binding"/>
    <property type="evidence" value="ECO:0007669"/>
    <property type="project" value="InterPro"/>
</dbReference>
<feature type="domain" description="Phosphogluconate dehydrogenase NAD-binding putative C-terminal" evidence="4">
    <location>
        <begin position="213"/>
        <end position="284"/>
    </location>
</feature>
<dbReference type="EMBL" id="MU005784">
    <property type="protein sequence ID" value="KAF2703914.1"/>
    <property type="molecule type" value="Genomic_DNA"/>
</dbReference>
<dbReference type="InterPro" id="IPR015814">
    <property type="entry name" value="Pgluconate_DH_NAD-bd_C"/>
</dbReference>
<feature type="region of interest" description="Disordered" evidence="2">
    <location>
        <begin position="309"/>
        <end position="330"/>
    </location>
</feature>
<evidence type="ECO:0000259" key="3">
    <source>
        <dbReference type="Pfam" id="PF03446"/>
    </source>
</evidence>
<dbReference type="OrthoDB" id="9988102at2759"/>
<dbReference type="PANTHER" id="PTHR43580:SF2">
    <property type="entry name" value="CYTOKINE-LIKE NUCLEAR FACTOR N-PAC"/>
    <property type="match status" value="1"/>
</dbReference>
<evidence type="ECO:0000256" key="2">
    <source>
        <dbReference type="SAM" id="MobiDB-lite"/>
    </source>
</evidence>
<dbReference type="Pfam" id="PF09130">
    <property type="entry name" value="DUF1932"/>
    <property type="match status" value="1"/>
</dbReference>
<dbReference type="AlphaFoldDB" id="A0A6G1JTH8"/>
<organism evidence="5 6">
    <name type="scientific">Pleomassaria siparia CBS 279.74</name>
    <dbReference type="NCBI Taxonomy" id="1314801"/>
    <lineage>
        <taxon>Eukaryota</taxon>
        <taxon>Fungi</taxon>
        <taxon>Dikarya</taxon>
        <taxon>Ascomycota</taxon>
        <taxon>Pezizomycotina</taxon>
        <taxon>Dothideomycetes</taxon>
        <taxon>Pleosporomycetidae</taxon>
        <taxon>Pleosporales</taxon>
        <taxon>Pleomassariaceae</taxon>
        <taxon>Pleomassaria</taxon>
    </lineage>
</organism>
<dbReference type="InterPro" id="IPR013328">
    <property type="entry name" value="6PGD_dom2"/>
</dbReference>